<dbReference type="EMBL" id="MG869618">
    <property type="protein sequence ID" value="AWD72172.1"/>
    <property type="molecule type" value="Genomic_DNA"/>
</dbReference>
<sequence>MACLCFAIPAIGKANQSAASAESTNDRSVTQTVTAAAPKGRDLNVLILRLQLDDSTLSDGFIAYQDGPQILLPLSELSRLLTLAITVKPESGSASGFLLSQERTFELNIAHSLVSLSGQASNFEKSEVRVIGDDIYVSNTLLSRWFPIDFVLDMSASQLTVKPREKLPLQEKLERLRLAARLGDASAERLADPGYPHVLVPYKMISRPFIDQTFGSNLRAVPGAHSINSAYTAYLTADFLGLEGAAFVSHSNTQTAPEWRITLGRNDPDAGLLGPLKARSFSLGNIAVPSVANIMAGSSTGIGISASNRALDQATSFDRQRLRGDLPPGWDVTLYYNDALLRFQGSRADGLYSFDDLPLSFGRNEFQLVFNGPLGQMRTERKSFLLDQSIVKPGEFLYSLTQHQSDNGAQRSVAQFDFGLTKALIGSAGFIRTPRPNLGQTNLAGQTSNTERSYSQLGLRNYSEIGIVSSQFSFAQDGGMLAELGLKTRLGNYAVDLLHTQLQGGFESEIFSATDDPVKQQNELRVVGTLALDGLPRLPIAINALRVLQKSGATRDSVSSRVSVLLAGNSITNGLNWQRAGATTSTFGNLQLSRRVAEMGLSSQLAYSLKPNASFDSLALSADKNLNGGYRINAGFIRGFSGGETLLSSGVSKDFGSFALALSASYSSRQTVALGIQIFVALGREPRTGKWFAKPLPMANMGAVSVRAFVDNNQNGIRDANEELVPNAGFIINNGGRHPNRSALDGTAFIGQLTPGSYADISLDPSTLEDPLWQPLSSGVRVLPRPGLVQMLEFPVISSSEIDGTVFLLGKDGQRGIGDALVELVNPQGVVISRTTSSFDGFYLITKVMPGSYTLRISPAQVNKLKLIASQERPIKVKPEGDFISGQDLQLKLSQP</sequence>
<organism evidence="1">
    <name type="scientific">Polaromonas sp. E5S</name>
    <dbReference type="NCBI Taxonomy" id="1840267"/>
    <lineage>
        <taxon>Bacteria</taxon>
        <taxon>Pseudomonadati</taxon>
        <taxon>Pseudomonadota</taxon>
        <taxon>Betaproteobacteria</taxon>
        <taxon>Burkholderiales</taxon>
        <taxon>Comamonadaceae</taxon>
        <taxon>Polaromonas</taxon>
    </lineage>
</organism>
<proteinExistence type="predicted"/>
<dbReference type="SUPFAM" id="SSF49478">
    <property type="entry name" value="Cna protein B-type domain"/>
    <property type="match status" value="1"/>
</dbReference>
<gene>
    <name evidence="1" type="ORF">pE5SP1_p056</name>
</gene>
<geneLocation type="plasmid" evidence="1">
    <name>pE5SP1</name>
</geneLocation>
<dbReference type="Gene3D" id="2.60.40.10">
    <property type="entry name" value="Immunoglobulins"/>
    <property type="match status" value="1"/>
</dbReference>
<name>A0A2S1FI43_9BURK</name>
<reference evidence="1" key="1">
    <citation type="submission" date="2018-01" db="EMBL/GenBank/DDBJ databases">
        <title>Plasmids of psychrophilic Polaromonas spp. isolated from Arctic and Antarctic glaciers.</title>
        <authorList>
            <person name="Dziewit L."/>
            <person name="Ciok A."/>
        </authorList>
    </citation>
    <scope>NUCLEOTIDE SEQUENCE</scope>
    <source>
        <plasmid evidence="1">pE5SP1</plasmid>
    </source>
</reference>
<dbReference type="AlphaFoldDB" id="A0A2S1FI43"/>
<keyword evidence="1" id="KW-0614">Plasmid</keyword>
<protein>
    <submittedName>
        <fullName evidence="1">Uncharacterized protein</fullName>
    </submittedName>
</protein>
<evidence type="ECO:0000313" key="1">
    <source>
        <dbReference type="EMBL" id="AWD72172.1"/>
    </source>
</evidence>
<accession>A0A2S1FI43</accession>
<dbReference type="InterPro" id="IPR013783">
    <property type="entry name" value="Ig-like_fold"/>
</dbReference>